<sequence length="228" mass="26524">MMIQNNVQQQYQSSTSSQNVHKDKPEEQEHDRDLDLDQDQEQENNKEDSQNQLSDYEKLRLKRIEENNQTLLKLGLISEMSEDSDDVIHYESMMSKKPLENAPLVLVMVGHQPIEPRQIGLYRETIVQIALEAVKKLAPLGMLIIGTKDIRQKDNGKLWPMSMLVLEDIERAIDRSVLKLKEMVVTVPEGHSKDRQQKNLNTEVEEELEIVDEHLTIVHAIYLVFQRM</sequence>
<evidence type="ECO:0000313" key="3">
    <source>
        <dbReference type="Proteomes" id="UP000077315"/>
    </source>
</evidence>
<feature type="compositionally biased region" description="Basic and acidic residues" evidence="1">
    <location>
        <begin position="20"/>
        <end position="35"/>
    </location>
</feature>
<dbReference type="OrthoDB" id="161570at2759"/>
<dbReference type="STRING" id="763407.A0A162NF78"/>
<organism evidence="2 3">
    <name type="scientific">Phycomyces blakesleeanus (strain ATCC 8743b / DSM 1359 / FGSC 10004 / NBRC 33097 / NRRL 1555)</name>
    <dbReference type="NCBI Taxonomy" id="763407"/>
    <lineage>
        <taxon>Eukaryota</taxon>
        <taxon>Fungi</taxon>
        <taxon>Fungi incertae sedis</taxon>
        <taxon>Mucoromycota</taxon>
        <taxon>Mucoromycotina</taxon>
        <taxon>Mucoromycetes</taxon>
        <taxon>Mucorales</taxon>
        <taxon>Phycomycetaceae</taxon>
        <taxon>Phycomyces</taxon>
    </lineage>
</organism>
<feature type="non-terminal residue" evidence="2">
    <location>
        <position position="1"/>
    </location>
</feature>
<dbReference type="VEuPathDB" id="FungiDB:PHYBLDRAFT_158785"/>
<gene>
    <name evidence="2" type="ORF">PHYBLDRAFT_158785</name>
</gene>
<proteinExistence type="predicted"/>
<dbReference type="Proteomes" id="UP000077315">
    <property type="component" value="Unassembled WGS sequence"/>
</dbReference>
<name>A0A162NF78_PHYB8</name>
<evidence type="ECO:0000313" key="2">
    <source>
        <dbReference type="EMBL" id="OAD73758.1"/>
    </source>
</evidence>
<keyword evidence="3" id="KW-1185">Reference proteome</keyword>
<feature type="compositionally biased region" description="Low complexity" evidence="1">
    <location>
        <begin position="1"/>
        <end position="19"/>
    </location>
</feature>
<dbReference type="InParanoid" id="A0A162NF78"/>
<accession>A0A162NF78</accession>
<feature type="compositionally biased region" description="Basic and acidic residues" evidence="1">
    <location>
        <begin position="43"/>
        <end position="53"/>
    </location>
</feature>
<dbReference type="RefSeq" id="XP_018291798.1">
    <property type="nucleotide sequence ID" value="XM_018433856.1"/>
</dbReference>
<dbReference type="EMBL" id="KV440980">
    <property type="protein sequence ID" value="OAD73758.1"/>
    <property type="molecule type" value="Genomic_DNA"/>
</dbReference>
<dbReference type="AlphaFoldDB" id="A0A162NF78"/>
<dbReference type="GeneID" id="28994762"/>
<reference evidence="3" key="1">
    <citation type="submission" date="2015-06" db="EMBL/GenBank/DDBJ databases">
        <title>Expansion of signal transduction pathways in fungi by whole-genome duplication.</title>
        <authorList>
            <consortium name="DOE Joint Genome Institute"/>
            <person name="Corrochano L.M."/>
            <person name="Kuo A."/>
            <person name="Marcet-Houben M."/>
            <person name="Polaino S."/>
            <person name="Salamov A."/>
            <person name="Villalobos J.M."/>
            <person name="Alvarez M.I."/>
            <person name="Avalos J."/>
            <person name="Benito E.P."/>
            <person name="Benoit I."/>
            <person name="Burger G."/>
            <person name="Camino L.P."/>
            <person name="Canovas D."/>
            <person name="Cerda-Olmedo E."/>
            <person name="Cheng J.-F."/>
            <person name="Dominguez A."/>
            <person name="Elias M."/>
            <person name="Eslava A.P."/>
            <person name="Glaser F."/>
            <person name="Grimwood J."/>
            <person name="Gutierrez G."/>
            <person name="Heitman J."/>
            <person name="Henrissat B."/>
            <person name="Iturriaga E.A."/>
            <person name="Lang B.F."/>
            <person name="Lavin J.L."/>
            <person name="Lee S."/>
            <person name="Li W."/>
            <person name="Lindquist E."/>
            <person name="Lopez-Garcia S."/>
            <person name="Luque E.M."/>
            <person name="Marcos A.T."/>
            <person name="Martin J."/>
            <person name="McCluskey K."/>
            <person name="Medina H.R."/>
            <person name="Miralles-Duran A."/>
            <person name="Miyazaki A."/>
            <person name="Munoz-Torres E."/>
            <person name="Oguiza J.A."/>
            <person name="Ohm R."/>
            <person name="Olmedo M."/>
            <person name="Orejas M."/>
            <person name="Ortiz-Castellanos L."/>
            <person name="Pisabarro A.G."/>
            <person name="Rodriguez-Romero J."/>
            <person name="Ruiz-Herrera J."/>
            <person name="Ruiz-Vazquez R."/>
            <person name="Sanz C."/>
            <person name="Schackwitz W."/>
            <person name="Schmutz J."/>
            <person name="Shahriari M."/>
            <person name="Shelest E."/>
            <person name="Silva-Franco F."/>
            <person name="Soanes D."/>
            <person name="Syed K."/>
            <person name="Tagua V.G."/>
            <person name="Talbot N.J."/>
            <person name="Thon M."/>
            <person name="De vries R.P."/>
            <person name="Wiebenga A."/>
            <person name="Yadav J.S."/>
            <person name="Braun E.L."/>
            <person name="Baker S."/>
            <person name="Garre V."/>
            <person name="Horwitz B."/>
            <person name="Torres-Martinez S."/>
            <person name="Idnurm A."/>
            <person name="Herrera-Estrella A."/>
            <person name="Gabaldon T."/>
            <person name="Grigoriev I.V."/>
        </authorList>
    </citation>
    <scope>NUCLEOTIDE SEQUENCE [LARGE SCALE GENOMIC DNA]</scope>
    <source>
        <strain evidence="3">NRRL 1555(-)</strain>
    </source>
</reference>
<feature type="region of interest" description="Disordered" evidence="1">
    <location>
        <begin position="1"/>
        <end position="53"/>
    </location>
</feature>
<protein>
    <submittedName>
        <fullName evidence="2">Uncharacterized protein</fullName>
    </submittedName>
</protein>
<evidence type="ECO:0000256" key="1">
    <source>
        <dbReference type="SAM" id="MobiDB-lite"/>
    </source>
</evidence>